<name>A0A4R8MN67_LEPME</name>
<keyword evidence="5" id="KW-1185">Reference proteome</keyword>
<dbReference type="PANTHER" id="PTHR44227">
    <property type="match status" value="1"/>
</dbReference>
<dbReference type="Proteomes" id="UP000294684">
    <property type="component" value="Unassembled WGS sequence"/>
</dbReference>
<dbReference type="EMBL" id="SORO01000004">
    <property type="protein sequence ID" value="TDY67395.1"/>
    <property type="molecule type" value="Genomic_DNA"/>
</dbReference>
<dbReference type="InterPro" id="IPR019734">
    <property type="entry name" value="TPR_rpt"/>
</dbReference>
<dbReference type="GeneID" id="79829073"/>
<keyword evidence="2 3" id="KW-0802">TPR repeat</keyword>
<dbReference type="RefSeq" id="WP_196795732.1">
    <property type="nucleotide sequence ID" value="NZ_JAMQPX010000001.1"/>
</dbReference>
<organism evidence="4 5">
    <name type="scientific">Leptospira meyeri</name>
    <dbReference type="NCBI Taxonomy" id="29508"/>
    <lineage>
        <taxon>Bacteria</taxon>
        <taxon>Pseudomonadati</taxon>
        <taxon>Spirochaetota</taxon>
        <taxon>Spirochaetia</taxon>
        <taxon>Leptospirales</taxon>
        <taxon>Leptospiraceae</taxon>
        <taxon>Leptospira</taxon>
    </lineage>
</organism>
<evidence type="ECO:0000256" key="1">
    <source>
        <dbReference type="ARBA" id="ARBA00022737"/>
    </source>
</evidence>
<feature type="repeat" description="TPR" evidence="3">
    <location>
        <begin position="47"/>
        <end position="80"/>
    </location>
</feature>
<dbReference type="Pfam" id="PF13181">
    <property type="entry name" value="TPR_8"/>
    <property type="match status" value="1"/>
</dbReference>
<comment type="caution">
    <text evidence="4">The sequence shown here is derived from an EMBL/GenBank/DDBJ whole genome shotgun (WGS) entry which is preliminary data.</text>
</comment>
<dbReference type="AlphaFoldDB" id="A0A4R8MN67"/>
<protein>
    <submittedName>
        <fullName evidence="4">Tetratricopeptide repeat protein</fullName>
    </submittedName>
</protein>
<dbReference type="STRING" id="1193051.LEP1GSC017_0885"/>
<evidence type="ECO:0000256" key="3">
    <source>
        <dbReference type="PROSITE-ProRule" id="PRU00339"/>
    </source>
</evidence>
<dbReference type="PROSITE" id="PS50005">
    <property type="entry name" value="TPR"/>
    <property type="match status" value="1"/>
</dbReference>
<dbReference type="Gene3D" id="1.25.40.10">
    <property type="entry name" value="Tetratricopeptide repeat domain"/>
    <property type="match status" value="1"/>
</dbReference>
<evidence type="ECO:0000313" key="5">
    <source>
        <dbReference type="Proteomes" id="UP000294684"/>
    </source>
</evidence>
<evidence type="ECO:0000256" key="2">
    <source>
        <dbReference type="ARBA" id="ARBA00022803"/>
    </source>
</evidence>
<sequence length="169" mass="19569">MKENARISLSSSSFQLSLDLAKDHFKVGDLDRAEFHLRSSLELEESEEAYFYLGLVQNALGQWSDALASYYKAVSLNHEYGNPCNEIGVLLLRMGNDKEAVYWLKKSVRCERNDAPHISYFNLATLYKLWNRPERSLQYLHKALTLKKDFSEANDLWRELKSDEEAPSN</sequence>
<dbReference type="InterPro" id="IPR052346">
    <property type="entry name" value="O-mannosyl-transferase_TMTC"/>
</dbReference>
<dbReference type="PANTHER" id="PTHR44227:SF3">
    <property type="entry name" value="PROTEIN O-MANNOSYL-TRANSFERASE TMTC4"/>
    <property type="match status" value="1"/>
</dbReference>
<dbReference type="SMART" id="SM00028">
    <property type="entry name" value="TPR"/>
    <property type="match status" value="4"/>
</dbReference>
<proteinExistence type="predicted"/>
<reference evidence="4 5" key="1">
    <citation type="submission" date="2019-03" db="EMBL/GenBank/DDBJ databases">
        <title>Genomic Encyclopedia of Archaeal and Bacterial Type Strains, Phase II (KMG-II): from individual species to whole genera.</title>
        <authorList>
            <person name="Goeker M."/>
        </authorList>
    </citation>
    <scope>NUCLEOTIDE SEQUENCE [LARGE SCALE GENOMIC DNA]</scope>
    <source>
        <strain evidence="4 5">DSM 21537</strain>
    </source>
</reference>
<evidence type="ECO:0000313" key="4">
    <source>
        <dbReference type="EMBL" id="TDY67395.1"/>
    </source>
</evidence>
<gene>
    <name evidence="4" type="ORF">CLV96_3817</name>
</gene>
<keyword evidence="1" id="KW-0677">Repeat</keyword>
<dbReference type="InterPro" id="IPR011990">
    <property type="entry name" value="TPR-like_helical_dom_sf"/>
</dbReference>
<dbReference type="SUPFAM" id="SSF48452">
    <property type="entry name" value="TPR-like"/>
    <property type="match status" value="1"/>
</dbReference>
<accession>A0A4R8MN67</accession>